<organism evidence="1 2">
    <name type="scientific">Triticum urartu</name>
    <name type="common">Red wild einkorn</name>
    <name type="synonym">Crithodium urartu</name>
    <dbReference type="NCBI Taxonomy" id="4572"/>
    <lineage>
        <taxon>Eukaryota</taxon>
        <taxon>Viridiplantae</taxon>
        <taxon>Streptophyta</taxon>
        <taxon>Embryophyta</taxon>
        <taxon>Tracheophyta</taxon>
        <taxon>Spermatophyta</taxon>
        <taxon>Magnoliopsida</taxon>
        <taxon>Liliopsida</taxon>
        <taxon>Poales</taxon>
        <taxon>Poaceae</taxon>
        <taxon>BOP clade</taxon>
        <taxon>Pooideae</taxon>
        <taxon>Triticodae</taxon>
        <taxon>Triticeae</taxon>
        <taxon>Triticinae</taxon>
        <taxon>Triticum</taxon>
    </lineage>
</organism>
<reference evidence="1" key="3">
    <citation type="submission" date="2022-06" db="UniProtKB">
        <authorList>
            <consortium name="EnsemblPlants"/>
        </authorList>
    </citation>
    <scope>IDENTIFICATION</scope>
</reference>
<keyword evidence="2" id="KW-1185">Reference proteome</keyword>
<proteinExistence type="predicted"/>
<evidence type="ECO:0000313" key="2">
    <source>
        <dbReference type="Proteomes" id="UP000015106"/>
    </source>
</evidence>
<protein>
    <submittedName>
        <fullName evidence="1">Uncharacterized protein</fullName>
    </submittedName>
</protein>
<dbReference type="Proteomes" id="UP000015106">
    <property type="component" value="Chromosome 6"/>
</dbReference>
<dbReference type="Pfam" id="PF14299">
    <property type="entry name" value="PP2"/>
    <property type="match status" value="1"/>
</dbReference>
<evidence type="ECO:0000313" key="1">
    <source>
        <dbReference type="EnsemblPlants" id="TuG1812G0600004111.01.T01"/>
    </source>
</evidence>
<dbReference type="AlphaFoldDB" id="A0A8R7QWJ9"/>
<reference evidence="2" key="1">
    <citation type="journal article" date="2013" name="Nature">
        <title>Draft genome of the wheat A-genome progenitor Triticum urartu.</title>
        <authorList>
            <person name="Ling H.Q."/>
            <person name="Zhao S."/>
            <person name="Liu D."/>
            <person name="Wang J."/>
            <person name="Sun H."/>
            <person name="Zhang C."/>
            <person name="Fan H."/>
            <person name="Li D."/>
            <person name="Dong L."/>
            <person name="Tao Y."/>
            <person name="Gao C."/>
            <person name="Wu H."/>
            <person name="Li Y."/>
            <person name="Cui Y."/>
            <person name="Guo X."/>
            <person name="Zheng S."/>
            <person name="Wang B."/>
            <person name="Yu K."/>
            <person name="Liang Q."/>
            <person name="Yang W."/>
            <person name="Lou X."/>
            <person name="Chen J."/>
            <person name="Feng M."/>
            <person name="Jian J."/>
            <person name="Zhang X."/>
            <person name="Luo G."/>
            <person name="Jiang Y."/>
            <person name="Liu J."/>
            <person name="Wang Z."/>
            <person name="Sha Y."/>
            <person name="Zhang B."/>
            <person name="Wu H."/>
            <person name="Tang D."/>
            <person name="Shen Q."/>
            <person name="Xue P."/>
            <person name="Zou S."/>
            <person name="Wang X."/>
            <person name="Liu X."/>
            <person name="Wang F."/>
            <person name="Yang Y."/>
            <person name="An X."/>
            <person name="Dong Z."/>
            <person name="Zhang K."/>
            <person name="Zhang X."/>
            <person name="Luo M.C."/>
            <person name="Dvorak J."/>
            <person name="Tong Y."/>
            <person name="Wang J."/>
            <person name="Yang H."/>
            <person name="Li Z."/>
            <person name="Wang D."/>
            <person name="Zhang A."/>
            <person name="Wang J."/>
        </authorList>
    </citation>
    <scope>NUCLEOTIDE SEQUENCE</scope>
    <source>
        <strain evidence="2">cv. G1812</strain>
    </source>
</reference>
<dbReference type="PANTHER" id="PTHR32278">
    <property type="entry name" value="F-BOX DOMAIN-CONTAINING PROTEIN"/>
    <property type="match status" value="1"/>
</dbReference>
<dbReference type="InterPro" id="IPR025886">
    <property type="entry name" value="PP2-like"/>
</dbReference>
<sequence length="150" mass="17315">MRLDRATGAKCYMLSARALNISKGETRSCWEWIDLCYGIFREAAQLRGVWSLEIRGKIHSRMLCRNSMYAAYMLFKLADGYTMMDFPFQEASISYGGTSSKRQVCLQAYMEDGDDGVPRKHILKSSWESRLPHSYCLTDDVMVPWKRAND</sequence>
<gene>
    <name evidence="1" type="primary">LOC125517014</name>
</gene>
<accession>A0A8R7QWJ9</accession>
<reference evidence="1" key="2">
    <citation type="submission" date="2018-03" db="EMBL/GenBank/DDBJ databases">
        <title>The Triticum urartu genome reveals the dynamic nature of wheat genome evolution.</title>
        <authorList>
            <person name="Ling H."/>
            <person name="Ma B."/>
            <person name="Shi X."/>
            <person name="Liu H."/>
            <person name="Dong L."/>
            <person name="Sun H."/>
            <person name="Cao Y."/>
            <person name="Gao Q."/>
            <person name="Zheng S."/>
            <person name="Li Y."/>
            <person name="Yu Y."/>
            <person name="Du H."/>
            <person name="Qi M."/>
            <person name="Li Y."/>
            <person name="Yu H."/>
            <person name="Cui Y."/>
            <person name="Wang N."/>
            <person name="Chen C."/>
            <person name="Wu H."/>
            <person name="Zhao Y."/>
            <person name="Zhang J."/>
            <person name="Li Y."/>
            <person name="Zhou W."/>
            <person name="Zhang B."/>
            <person name="Hu W."/>
            <person name="Eijk M."/>
            <person name="Tang J."/>
            <person name="Witsenboer H."/>
            <person name="Zhao S."/>
            <person name="Li Z."/>
            <person name="Zhang A."/>
            <person name="Wang D."/>
            <person name="Liang C."/>
        </authorList>
    </citation>
    <scope>NUCLEOTIDE SEQUENCE [LARGE SCALE GENOMIC DNA]</scope>
    <source>
        <strain evidence="1">cv. G1812</strain>
    </source>
</reference>
<dbReference type="EnsemblPlants" id="TuG1812G0600004111.01.T01">
    <property type="protein sequence ID" value="TuG1812G0600004111.01.T01"/>
    <property type="gene ID" value="TuG1812G0600004111.01"/>
</dbReference>
<name>A0A8R7QWJ9_TRIUA</name>
<dbReference type="PANTHER" id="PTHR32278:SF111">
    <property type="entry name" value="F-BOX PROTEIN PP2-B12-RELATED"/>
    <property type="match status" value="1"/>
</dbReference>
<dbReference type="Gramene" id="TuG1812G0600004111.01.T01">
    <property type="protein sequence ID" value="TuG1812G0600004111.01.T01"/>
    <property type="gene ID" value="TuG1812G0600004111.01"/>
</dbReference>